<keyword evidence="2" id="KW-1185">Reference proteome</keyword>
<sequence>MKKRIIFFLFLIGLTMGEIYGQSNNWKASLVYNKDIYKKSDINLSQYTGYQHTKAKFNYTLGIQLEKGFGRFGIATGLQYANKDFVGTYYCHVCDFFAPVLPETIKIRYLEVPVLAKYYVQLTGKFSVVPQAGLTNHFSQEKPEASYEKFETKSFQSALLGTDLLFQINEQMSLGLNLNYQSQLGSSIEKSDFKYKKTSVGLNFTTIIR</sequence>
<proteinExistence type="predicted"/>
<organism evidence="1 2">
    <name type="scientific">Splendidivirga corallicola</name>
    <dbReference type="NCBI Taxonomy" id="3051826"/>
    <lineage>
        <taxon>Bacteria</taxon>
        <taxon>Pseudomonadati</taxon>
        <taxon>Bacteroidota</taxon>
        <taxon>Cytophagia</taxon>
        <taxon>Cytophagales</taxon>
        <taxon>Splendidivirgaceae</taxon>
        <taxon>Splendidivirga</taxon>
    </lineage>
</organism>
<gene>
    <name evidence="1" type="ORF">QQ008_29860</name>
</gene>
<dbReference type="EMBL" id="JAUJEA010000022">
    <property type="protein sequence ID" value="MDN5205628.1"/>
    <property type="molecule type" value="Genomic_DNA"/>
</dbReference>
<name>A0ABT8KZS3_9BACT</name>
<accession>A0ABT8KZS3</accession>
<evidence type="ECO:0000313" key="2">
    <source>
        <dbReference type="Proteomes" id="UP001172082"/>
    </source>
</evidence>
<reference evidence="1" key="1">
    <citation type="submission" date="2023-06" db="EMBL/GenBank/DDBJ databases">
        <title>Genomic of Parafulvivirga corallium.</title>
        <authorList>
            <person name="Wang G."/>
        </authorList>
    </citation>
    <scope>NUCLEOTIDE SEQUENCE</scope>
    <source>
        <strain evidence="1">BMA10</strain>
    </source>
</reference>
<dbReference type="Proteomes" id="UP001172082">
    <property type="component" value="Unassembled WGS sequence"/>
</dbReference>
<protein>
    <submittedName>
        <fullName evidence="1">Outer membrane beta-barrel protein</fullName>
    </submittedName>
</protein>
<evidence type="ECO:0000313" key="1">
    <source>
        <dbReference type="EMBL" id="MDN5205628.1"/>
    </source>
</evidence>
<comment type="caution">
    <text evidence="1">The sequence shown here is derived from an EMBL/GenBank/DDBJ whole genome shotgun (WGS) entry which is preliminary data.</text>
</comment>
<dbReference type="RefSeq" id="WP_346755649.1">
    <property type="nucleotide sequence ID" value="NZ_JAUJEA010000022.1"/>
</dbReference>